<dbReference type="NCBIfam" id="TIGR00254">
    <property type="entry name" value="GGDEF"/>
    <property type="match status" value="1"/>
</dbReference>
<dbReference type="Pfam" id="PF00990">
    <property type="entry name" value="GGDEF"/>
    <property type="match status" value="1"/>
</dbReference>
<dbReference type="SUPFAM" id="SSF55073">
    <property type="entry name" value="Nucleotide cyclase"/>
    <property type="match status" value="1"/>
</dbReference>
<keyword evidence="5" id="KW-0808">Transferase</keyword>
<dbReference type="InterPro" id="IPR050469">
    <property type="entry name" value="Diguanylate_Cyclase"/>
</dbReference>
<dbReference type="SMART" id="SM00267">
    <property type="entry name" value="GGDEF"/>
    <property type="match status" value="1"/>
</dbReference>
<comment type="catalytic activity">
    <reaction evidence="2">
        <text>2 GTP = 3',3'-c-di-GMP + 2 diphosphate</text>
        <dbReference type="Rhea" id="RHEA:24898"/>
        <dbReference type="ChEBI" id="CHEBI:33019"/>
        <dbReference type="ChEBI" id="CHEBI:37565"/>
        <dbReference type="ChEBI" id="CHEBI:58805"/>
        <dbReference type="EC" id="2.7.7.65"/>
    </reaction>
</comment>
<accession>A0ABU3T0R0</accession>
<dbReference type="Proteomes" id="UP001247805">
    <property type="component" value="Unassembled WGS sequence"/>
</dbReference>
<dbReference type="InterPro" id="IPR029787">
    <property type="entry name" value="Nucleotide_cyclase"/>
</dbReference>
<evidence type="ECO:0000256" key="1">
    <source>
        <dbReference type="ARBA" id="ARBA00012528"/>
    </source>
</evidence>
<evidence type="ECO:0000313" key="5">
    <source>
        <dbReference type="EMBL" id="MDU0355849.1"/>
    </source>
</evidence>
<evidence type="ECO:0000313" key="6">
    <source>
        <dbReference type="Proteomes" id="UP001247805"/>
    </source>
</evidence>
<dbReference type="PANTHER" id="PTHR45138">
    <property type="entry name" value="REGULATORY COMPONENTS OF SENSORY TRANSDUCTION SYSTEM"/>
    <property type="match status" value="1"/>
</dbReference>
<gene>
    <name evidence="5" type="ORF">RS130_19915</name>
</gene>
<dbReference type="GO" id="GO:0052621">
    <property type="term" value="F:diguanylate cyclase activity"/>
    <property type="evidence" value="ECO:0007669"/>
    <property type="project" value="UniProtKB-EC"/>
</dbReference>
<name>A0ABU3T0R0_9ALTE</name>
<keyword evidence="5" id="KW-0548">Nucleotidyltransferase</keyword>
<proteinExistence type="predicted"/>
<dbReference type="EC" id="2.7.7.65" evidence="1"/>
<keyword evidence="3" id="KW-0812">Transmembrane</keyword>
<keyword evidence="3" id="KW-1133">Transmembrane helix</keyword>
<feature type="domain" description="GGDEF" evidence="4">
    <location>
        <begin position="188"/>
        <end position="319"/>
    </location>
</feature>
<dbReference type="CDD" id="cd01949">
    <property type="entry name" value="GGDEF"/>
    <property type="match status" value="1"/>
</dbReference>
<dbReference type="InterPro" id="IPR000160">
    <property type="entry name" value="GGDEF_dom"/>
</dbReference>
<protein>
    <recommendedName>
        <fullName evidence="1">diguanylate cyclase</fullName>
        <ecNumber evidence="1">2.7.7.65</ecNumber>
    </recommendedName>
</protein>
<sequence length="319" mass="37058">MPLFEALLGQAKAYLALEQIDLAKQKAAESQDILDKMNVPYYEVELSNVYADIAYAKKEYQLGFDILKQNFEFAQELNLKDKEKAVEKYRIQFDSEIKEKENQTLLTENKLKNLRIEQQNSQQELWWLIAGISSLLLIAVVVMLAVQIRNRNHFKSIALKDYLTDSPNRRSILKQAKLYFSETNQTQQSLTVGIIDIDNFKLLNDKYGHDVGDHVLIAFATASKRTLRKDDKFGRYGGEEWLFVFVDTTPEEIHLIFDRLRDEFNRLIQQKQEVYEPVTFSMGAATFDKSIDISLFSLINRADKNLYTAKRLGKDQISF</sequence>
<feature type="transmembrane region" description="Helical" evidence="3">
    <location>
        <begin position="125"/>
        <end position="146"/>
    </location>
</feature>
<dbReference type="EMBL" id="JAWDIO010000002">
    <property type="protein sequence ID" value="MDU0355849.1"/>
    <property type="molecule type" value="Genomic_DNA"/>
</dbReference>
<organism evidence="5 6">
    <name type="scientific">Paraglaciecola aquimarina</name>
    <dbReference type="NCBI Taxonomy" id="1235557"/>
    <lineage>
        <taxon>Bacteria</taxon>
        <taxon>Pseudomonadati</taxon>
        <taxon>Pseudomonadota</taxon>
        <taxon>Gammaproteobacteria</taxon>
        <taxon>Alteromonadales</taxon>
        <taxon>Alteromonadaceae</taxon>
        <taxon>Paraglaciecola</taxon>
    </lineage>
</organism>
<dbReference type="InterPro" id="IPR043128">
    <property type="entry name" value="Rev_trsase/Diguanyl_cyclase"/>
</dbReference>
<comment type="caution">
    <text evidence="5">The sequence shown here is derived from an EMBL/GenBank/DDBJ whole genome shotgun (WGS) entry which is preliminary data.</text>
</comment>
<dbReference type="RefSeq" id="WP_316027369.1">
    <property type="nucleotide sequence ID" value="NZ_JAWDIO010000002.1"/>
</dbReference>
<keyword evidence="3" id="KW-0472">Membrane</keyword>
<reference evidence="5 6" key="1">
    <citation type="submission" date="2023-10" db="EMBL/GenBank/DDBJ databases">
        <title>Glaciecola aquimarina strain GGW-M5 nov., isolated from a coastal seawater.</title>
        <authorList>
            <person name="Bayburt H."/>
            <person name="Kim J.M."/>
            <person name="Choi B.J."/>
            <person name="Jeon C.O."/>
        </authorList>
    </citation>
    <scope>NUCLEOTIDE SEQUENCE [LARGE SCALE GENOMIC DNA]</scope>
    <source>
        <strain evidence="5 6">KCTC 32108</strain>
    </source>
</reference>
<evidence type="ECO:0000259" key="4">
    <source>
        <dbReference type="PROSITE" id="PS50887"/>
    </source>
</evidence>
<evidence type="ECO:0000256" key="2">
    <source>
        <dbReference type="ARBA" id="ARBA00034247"/>
    </source>
</evidence>
<evidence type="ECO:0000256" key="3">
    <source>
        <dbReference type="SAM" id="Phobius"/>
    </source>
</evidence>
<dbReference type="Gene3D" id="3.30.70.270">
    <property type="match status" value="1"/>
</dbReference>
<keyword evidence="6" id="KW-1185">Reference proteome</keyword>
<dbReference type="PANTHER" id="PTHR45138:SF9">
    <property type="entry name" value="DIGUANYLATE CYCLASE DGCM-RELATED"/>
    <property type="match status" value="1"/>
</dbReference>
<dbReference type="PROSITE" id="PS50887">
    <property type="entry name" value="GGDEF"/>
    <property type="match status" value="1"/>
</dbReference>